<evidence type="ECO:0000313" key="3">
    <source>
        <dbReference type="Proteomes" id="UP001444661"/>
    </source>
</evidence>
<keyword evidence="3" id="KW-1185">Reference proteome</keyword>
<feature type="region of interest" description="Disordered" evidence="1">
    <location>
        <begin position="1"/>
        <end position="92"/>
    </location>
</feature>
<evidence type="ECO:0000313" key="2">
    <source>
        <dbReference type="EMBL" id="KAK8054940.1"/>
    </source>
</evidence>
<accession>A0ABR1U7U5</accession>
<protein>
    <submittedName>
        <fullName evidence="2">Uncharacterized protein</fullName>
    </submittedName>
</protein>
<name>A0ABR1U7U5_9PEZI</name>
<comment type="caution">
    <text evidence="2">The sequence shown here is derived from an EMBL/GenBank/DDBJ whole genome shotgun (WGS) entry which is preliminary data.</text>
</comment>
<evidence type="ECO:0000256" key="1">
    <source>
        <dbReference type="SAM" id="MobiDB-lite"/>
    </source>
</evidence>
<feature type="compositionally biased region" description="Polar residues" evidence="1">
    <location>
        <begin position="42"/>
        <end position="54"/>
    </location>
</feature>
<gene>
    <name evidence="2" type="ORF">PG993_000167</name>
</gene>
<organism evidence="2 3">
    <name type="scientific">Apiospora rasikravindrae</name>
    <dbReference type="NCBI Taxonomy" id="990691"/>
    <lineage>
        <taxon>Eukaryota</taxon>
        <taxon>Fungi</taxon>
        <taxon>Dikarya</taxon>
        <taxon>Ascomycota</taxon>
        <taxon>Pezizomycotina</taxon>
        <taxon>Sordariomycetes</taxon>
        <taxon>Xylariomycetidae</taxon>
        <taxon>Amphisphaeriales</taxon>
        <taxon>Apiosporaceae</taxon>
        <taxon>Apiospora</taxon>
    </lineage>
</organism>
<dbReference type="EMBL" id="JAQQWK010000001">
    <property type="protein sequence ID" value="KAK8054940.1"/>
    <property type="molecule type" value="Genomic_DNA"/>
</dbReference>
<proteinExistence type="predicted"/>
<feature type="compositionally biased region" description="Polar residues" evidence="1">
    <location>
        <begin position="66"/>
        <end position="81"/>
    </location>
</feature>
<sequence>MAVIRNLEISNDEFDLIDPEPVSDMSDPESAGPHGKKHNLPAQITPQPTESVTTKLPIPGTEDQRTYASTLGTNKPNTADVGQSPGEGIPGLNYTKSAIQKMWGTKDALIAVMG</sequence>
<dbReference type="Proteomes" id="UP001444661">
    <property type="component" value="Unassembled WGS sequence"/>
</dbReference>
<reference evidence="2 3" key="1">
    <citation type="submission" date="2023-01" db="EMBL/GenBank/DDBJ databases">
        <title>Analysis of 21 Apiospora genomes using comparative genomics revels a genus with tremendous synthesis potential of carbohydrate active enzymes and secondary metabolites.</title>
        <authorList>
            <person name="Sorensen T."/>
        </authorList>
    </citation>
    <scope>NUCLEOTIDE SEQUENCE [LARGE SCALE GENOMIC DNA]</scope>
    <source>
        <strain evidence="2 3">CBS 33761</strain>
    </source>
</reference>